<feature type="binding site" evidence="9">
    <location>
        <position position="50"/>
    </location>
    <ligand>
        <name>Mg(2+)</name>
        <dbReference type="ChEBI" id="CHEBI:18420"/>
    </ligand>
</feature>
<comment type="similarity">
    <text evidence="9">Belongs to the dethiobiotin synthetase family.</text>
</comment>
<comment type="function">
    <text evidence="9">Catalyzes a mechanistically unusual reaction, the ATP-dependent insertion of CO2 between the N7 and N8 nitrogen atoms of 7,8-diaminopelargonic acid (DAPA, also called 7,8-diammoniononanoate) to form a ureido ring.</text>
</comment>
<dbReference type="InterPro" id="IPR027417">
    <property type="entry name" value="P-loop_NTPase"/>
</dbReference>
<comment type="pathway">
    <text evidence="9">Cofactor biosynthesis; biotin biosynthesis; biotin from 7,8-diaminononanoate: step 1/2.</text>
</comment>
<evidence type="ECO:0000256" key="5">
    <source>
        <dbReference type="ARBA" id="ARBA00022756"/>
    </source>
</evidence>
<feature type="binding site" evidence="9">
    <location>
        <position position="50"/>
    </location>
    <ligand>
        <name>ATP</name>
        <dbReference type="ChEBI" id="CHEBI:30616"/>
    </ligand>
</feature>
<dbReference type="GO" id="GO:0004141">
    <property type="term" value="F:dethiobiotin synthase activity"/>
    <property type="evidence" value="ECO:0007669"/>
    <property type="project" value="UniProtKB-UniRule"/>
</dbReference>
<dbReference type="Pfam" id="PF13500">
    <property type="entry name" value="AAA_26"/>
    <property type="match status" value="1"/>
</dbReference>
<evidence type="ECO:0000256" key="8">
    <source>
        <dbReference type="ARBA" id="ARBA00047386"/>
    </source>
</evidence>
<keyword evidence="7 9" id="KW-0460">Magnesium</keyword>
<dbReference type="RefSeq" id="WP_005601271.1">
    <property type="nucleotide sequence ID" value="NZ_CP079921.1"/>
</dbReference>
<sequence>MGKIIFVSGIDTDIGKTIATGFYAKRLMEQGYSVITQKMIQTGCEGISSDILQHRQMQNLPLTEEDKEGITCPYLFRYPCSPHLAAEMENITIDTHKIAEASRLLAEKYDYVLLEGAGGLAVPYGNRHTTLDYIAEQQLPLILVTSGRLGSINHTLLSLMACQQKQIPLVSLIYNSYPPTDEIIQQSTLNYLRECIERNFPEAEFLVMDKQHVR</sequence>
<comment type="caution">
    <text evidence="9">Lacks conserved residue(s) required for the propagation of feature annotation.</text>
</comment>
<feature type="binding site" evidence="9">
    <location>
        <begin position="175"/>
        <end position="176"/>
    </location>
    <ligand>
        <name>ATP</name>
        <dbReference type="ChEBI" id="CHEBI:30616"/>
    </ligand>
</feature>
<evidence type="ECO:0000256" key="1">
    <source>
        <dbReference type="ARBA" id="ARBA00022490"/>
    </source>
</evidence>
<feature type="binding site" evidence="9">
    <location>
        <position position="115"/>
    </location>
    <ligand>
        <name>Mg(2+)</name>
        <dbReference type="ChEBI" id="CHEBI:18420"/>
    </ligand>
</feature>
<feature type="binding site" evidence="9">
    <location>
        <position position="17"/>
    </location>
    <ligand>
        <name>Mg(2+)</name>
        <dbReference type="ChEBI" id="CHEBI:18420"/>
    </ligand>
</feature>
<dbReference type="EC" id="6.3.3.3" evidence="9"/>
<evidence type="ECO:0000313" key="10">
    <source>
        <dbReference type="EMBL" id="VEJ16895.1"/>
    </source>
</evidence>
<proteinExistence type="inferred from homology"/>
<feature type="binding site" evidence="9">
    <location>
        <begin position="13"/>
        <end position="18"/>
    </location>
    <ligand>
        <name>ATP</name>
        <dbReference type="ChEBI" id="CHEBI:30616"/>
    </ligand>
</feature>
<protein>
    <recommendedName>
        <fullName evidence="9">ATP-dependent dethiobiotin synthetase BioD</fullName>
        <ecNumber evidence="9">6.3.3.3</ecNumber>
    </recommendedName>
    <alternativeName>
        <fullName evidence="9">DTB synthetase</fullName>
        <shortName evidence="9">DTBS</shortName>
    </alternativeName>
    <alternativeName>
        <fullName evidence="9">Dethiobiotin synthase</fullName>
    </alternativeName>
</protein>
<accession>A0A448TZ17</accession>
<evidence type="ECO:0000256" key="2">
    <source>
        <dbReference type="ARBA" id="ARBA00022598"/>
    </source>
</evidence>
<dbReference type="Gene3D" id="3.40.50.300">
    <property type="entry name" value="P-loop containing nucleotide triphosphate hydrolases"/>
    <property type="match status" value="1"/>
</dbReference>
<feature type="binding site" evidence="9">
    <location>
        <begin position="115"/>
        <end position="118"/>
    </location>
    <ligand>
        <name>ATP</name>
        <dbReference type="ChEBI" id="CHEBI:30616"/>
    </ligand>
</feature>
<dbReference type="InterPro" id="IPR004472">
    <property type="entry name" value="DTB_synth_BioD"/>
</dbReference>
<dbReference type="GO" id="GO:0009102">
    <property type="term" value="P:biotin biosynthetic process"/>
    <property type="evidence" value="ECO:0007669"/>
    <property type="project" value="UniProtKB-UniRule"/>
</dbReference>
<gene>
    <name evidence="10" type="primary">bioD_2</name>
    <name evidence="9" type="synonym">bioD</name>
    <name evidence="10" type="ORF">NCTC10976_00999</name>
</gene>
<dbReference type="HAMAP" id="MF_00336">
    <property type="entry name" value="BioD"/>
    <property type="match status" value="1"/>
</dbReference>
<keyword evidence="2 9" id="KW-0436">Ligase</keyword>
<feature type="binding site" evidence="9">
    <location>
        <position position="42"/>
    </location>
    <ligand>
        <name>substrate</name>
    </ligand>
</feature>
<dbReference type="GO" id="GO:0005829">
    <property type="term" value="C:cytosol"/>
    <property type="evidence" value="ECO:0007669"/>
    <property type="project" value="TreeGrafter"/>
</dbReference>
<evidence type="ECO:0000256" key="4">
    <source>
        <dbReference type="ARBA" id="ARBA00022741"/>
    </source>
</evidence>
<dbReference type="SUPFAM" id="SSF52540">
    <property type="entry name" value="P-loop containing nucleoside triphosphate hydrolases"/>
    <property type="match status" value="1"/>
</dbReference>
<keyword evidence="1 9" id="KW-0963">Cytoplasm</keyword>
<dbReference type="PIRSF" id="PIRSF006755">
    <property type="entry name" value="DTB_synth"/>
    <property type="match status" value="1"/>
</dbReference>
<evidence type="ECO:0000256" key="7">
    <source>
        <dbReference type="ARBA" id="ARBA00022842"/>
    </source>
</evidence>
<dbReference type="PANTHER" id="PTHR43210:SF2">
    <property type="entry name" value="ATP-DEPENDENT DETHIOBIOTIN SYNTHETASE BIOD 2"/>
    <property type="match status" value="1"/>
</dbReference>
<dbReference type="CDD" id="cd03109">
    <property type="entry name" value="DTBS"/>
    <property type="match status" value="1"/>
</dbReference>
<evidence type="ECO:0000256" key="6">
    <source>
        <dbReference type="ARBA" id="ARBA00022840"/>
    </source>
</evidence>
<organism evidence="10 11">
    <name type="scientific">Actinobacillus pleuropneumoniae</name>
    <name type="common">Haemophilus pleuropneumoniae</name>
    <dbReference type="NCBI Taxonomy" id="715"/>
    <lineage>
        <taxon>Bacteria</taxon>
        <taxon>Pseudomonadati</taxon>
        <taxon>Pseudomonadota</taxon>
        <taxon>Gammaproteobacteria</taxon>
        <taxon>Pasteurellales</taxon>
        <taxon>Pasteurellaceae</taxon>
        <taxon>Actinobacillus</taxon>
    </lineage>
</organism>
<comment type="cofactor">
    <cofactor evidence="9">
        <name>Mg(2+)</name>
        <dbReference type="ChEBI" id="CHEBI:18420"/>
    </cofactor>
</comment>
<dbReference type="UniPathway" id="UPA00078">
    <property type="reaction ID" value="UER00161"/>
</dbReference>
<dbReference type="Proteomes" id="UP000275510">
    <property type="component" value="Chromosome"/>
</dbReference>
<dbReference type="GO" id="GO:0042803">
    <property type="term" value="F:protein homodimerization activity"/>
    <property type="evidence" value="ECO:0007669"/>
    <property type="project" value="UniProtKB-ARBA"/>
</dbReference>
<comment type="subunit">
    <text evidence="9">Homodimer.</text>
</comment>
<dbReference type="AlphaFoldDB" id="A0A448TZ17"/>
<comment type="catalytic activity">
    <reaction evidence="8">
        <text>(7R,8S)-8-amino-7-(carboxyamino)nonanoate + ATP = (4R,5S)-dethiobiotin + ADP + phosphate + H(+)</text>
        <dbReference type="Rhea" id="RHEA:63684"/>
        <dbReference type="ChEBI" id="CHEBI:15378"/>
        <dbReference type="ChEBI" id="CHEBI:30616"/>
        <dbReference type="ChEBI" id="CHEBI:43474"/>
        <dbReference type="ChEBI" id="CHEBI:149470"/>
        <dbReference type="ChEBI" id="CHEBI:149473"/>
        <dbReference type="ChEBI" id="CHEBI:456216"/>
    </reaction>
</comment>
<dbReference type="PANTHER" id="PTHR43210">
    <property type="entry name" value="DETHIOBIOTIN SYNTHETASE"/>
    <property type="match status" value="1"/>
</dbReference>
<comment type="subcellular location">
    <subcellularLocation>
        <location evidence="9">Cytoplasm</location>
    </subcellularLocation>
</comment>
<keyword evidence="6 9" id="KW-0067">ATP-binding</keyword>
<dbReference type="EMBL" id="LR134515">
    <property type="protein sequence ID" value="VEJ16895.1"/>
    <property type="molecule type" value="Genomic_DNA"/>
</dbReference>
<dbReference type="GO" id="GO:0000287">
    <property type="term" value="F:magnesium ion binding"/>
    <property type="evidence" value="ECO:0007669"/>
    <property type="project" value="UniProtKB-UniRule"/>
</dbReference>
<evidence type="ECO:0000313" key="11">
    <source>
        <dbReference type="Proteomes" id="UP000275510"/>
    </source>
</evidence>
<feature type="active site" evidence="9">
    <location>
        <position position="38"/>
    </location>
</feature>
<keyword evidence="3 9" id="KW-0479">Metal-binding</keyword>
<name>A0A448TZ17_ACTPL</name>
<dbReference type="FunFam" id="3.40.50.300:FF:000292">
    <property type="entry name" value="ATP-dependent dethiobiotin synthetase BioD"/>
    <property type="match status" value="1"/>
</dbReference>
<comment type="catalytic activity">
    <reaction evidence="9">
        <text>(7R,8S)-7,8-diammoniononanoate + CO2 + ATP = (4R,5S)-dethiobiotin + ADP + phosphate + 3 H(+)</text>
        <dbReference type="Rhea" id="RHEA:15805"/>
        <dbReference type="ChEBI" id="CHEBI:15378"/>
        <dbReference type="ChEBI" id="CHEBI:16526"/>
        <dbReference type="ChEBI" id="CHEBI:30616"/>
        <dbReference type="ChEBI" id="CHEBI:43474"/>
        <dbReference type="ChEBI" id="CHEBI:149469"/>
        <dbReference type="ChEBI" id="CHEBI:149473"/>
        <dbReference type="ChEBI" id="CHEBI:456216"/>
        <dbReference type="EC" id="6.3.3.3"/>
    </reaction>
</comment>
<dbReference type="GO" id="GO:0005524">
    <property type="term" value="F:ATP binding"/>
    <property type="evidence" value="ECO:0007669"/>
    <property type="project" value="UniProtKB-UniRule"/>
</dbReference>
<keyword evidence="4 9" id="KW-0547">Nucleotide-binding</keyword>
<keyword evidence="5 9" id="KW-0093">Biotin biosynthesis</keyword>
<evidence type="ECO:0000256" key="9">
    <source>
        <dbReference type="HAMAP-Rule" id="MF_00336"/>
    </source>
</evidence>
<reference evidence="10 11" key="1">
    <citation type="submission" date="2018-12" db="EMBL/GenBank/DDBJ databases">
        <authorList>
            <consortium name="Pathogen Informatics"/>
        </authorList>
    </citation>
    <scope>NUCLEOTIDE SEQUENCE [LARGE SCALE GENOMIC DNA]</scope>
    <source>
        <strain evidence="10 11">NCTC10976</strain>
    </source>
</reference>
<dbReference type="NCBIfam" id="TIGR00347">
    <property type="entry name" value="bioD"/>
    <property type="match status" value="1"/>
</dbReference>
<evidence type="ECO:0000256" key="3">
    <source>
        <dbReference type="ARBA" id="ARBA00022723"/>
    </source>
</evidence>